<dbReference type="GO" id="GO:0005634">
    <property type="term" value="C:nucleus"/>
    <property type="evidence" value="ECO:0007669"/>
    <property type="project" value="TreeGrafter"/>
</dbReference>
<dbReference type="EMBL" id="BEXD01000180">
    <property type="protein sequence ID" value="GBB85032.1"/>
    <property type="molecule type" value="Genomic_DNA"/>
</dbReference>
<dbReference type="InterPro" id="IPR016494">
    <property type="entry name" value="5_3_exoribonuclease_1"/>
</dbReference>
<evidence type="ECO:0000256" key="7">
    <source>
        <dbReference type="SAM" id="MobiDB-lite"/>
    </source>
</evidence>
<keyword evidence="6" id="KW-0694">RNA-binding</keyword>
<keyword evidence="5 6" id="KW-0269">Exonuclease</keyword>
<dbReference type="Proteomes" id="UP000247702">
    <property type="component" value="Unassembled WGS sequence"/>
</dbReference>
<dbReference type="Pfam" id="PF18334">
    <property type="entry name" value="XRN1_D2_D3"/>
    <property type="match status" value="1"/>
</dbReference>
<protein>
    <recommendedName>
        <fullName evidence="6">5'-3' exoribonuclease 1</fullName>
        <ecNumber evidence="6">3.1.13.-</ecNumber>
    </recommendedName>
</protein>
<evidence type="ECO:0000259" key="11">
    <source>
        <dbReference type="Pfam" id="PF18332"/>
    </source>
</evidence>
<dbReference type="Pfam" id="PF17846">
    <property type="entry name" value="XRN_M"/>
    <property type="match status" value="1"/>
</dbReference>
<dbReference type="Gene3D" id="1.25.40.1050">
    <property type="match status" value="1"/>
</dbReference>
<comment type="caution">
    <text evidence="13">The sequence shown here is derived from an EMBL/GenBank/DDBJ whole genome shotgun (WGS) entry which is preliminary data.</text>
</comment>
<feature type="region of interest" description="Disordered" evidence="7">
    <location>
        <begin position="1221"/>
        <end position="1240"/>
    </location>
</feature>
<dbReference type="Gene3D" id="2.30.30.750">
    <property type="match status" value="1"/>
</dbReference>
<dbReference type="Gene3D" id="2.170.260.40">
    <property type="match status" value="1"/>
</dbReference>
<keyword evidence="2" id="KW-0507">mRNA processing</keyword>
<feature type="compositionally biased region" description="Basic and acidic residues" evidence="7">
    <location>
        <begin position="107"/>
        <end position="117"/>
    </location>
</feature>
<evidence type="ECO:0000259" key="8">
    <source>
        <dbReference type="Pfam" id="PF03159"/>
    </source>
</evidence>
<evidence type="ECO:0000259" key="9">
    <source>
        <dbReference type="Pfam" id="PF17846"/>
    </source>
</evidence>
<feature type="compositionally biased region" description="Polar residues" evidence="7">
    <location>
        <begin position="1228"/>
        <end position="1240"/>
    </location>
</feature>
<evidence type="ECO:0000256" key="3">
    <source>
        <dbReference type="ARBA" id="ARBA00022722"/>
    </source>
</evidence>
<dbReference type="PANTHER" id="PTHR12341">
    <property type="entry name" value="5'-&gt;3' EXORIBONUCLEASE"/>
    <property type="match status" value="1"/>
</dbReference>
<proteinExistence type="inferred from homology"/>
<dbReference type="InterPro" id="IPR040992">
    <property type="entry name" value="XRN1_D1"/>
</dbReference>
<evidence type="ECO:0000256" key="5">
    <source>
        <dbReference type="ARBA" id="ARBA00022839"/>
    </source>
</evidence>
<feature type="compositionally biased region" description="Polar residues" evidence="7">
    <location>
        <begin position="1332"/>
        <end position="1344"/>
    </location>
</feature>
<evidence type="ECO:0000256" key="4">
    <source>
        <dbReference type="ARBA" id="ARBA00022801"/>
    </source>
</evidence>
<keyword evidence="3 6" id="KW-0540">Nuclease</keyword>
<accession>A0A2Z6Q956</accession>
<feature type="region of interest" description="Disordered" evidence="7">
    <location>
        <begin position="1332"/>
        <end position="1374"/>
    </location>
</feature>
<dbReference type="InterPro" id="IPR047007">
    <property type="entry name" value="XRN1_D1_sf"/>
</dbReference>
<dbReference type="Gene3D" id="3.40.50.12390">
    <property type="match status" value="2"/>
</dbReference>
<dbReference type="InterPro" id="IPR047008">
    <property type="entry name" value="XRN1_SH3_sf"/>
</dbReference>
<keyword evidence="4 6" id="KW-0378">Hydrolase</keyword>
<dbReference type="Pfam" id="PF18129">
    <property type="entry name" value="SH3_12"/>
    <property type="match status" value="1"/>
</dbReference>
<evidence type="ECO:0000313" key="13">
    <source>
        <dbReference type="EMBL" id="GBB85032.1"/>
    </source>
</evidence>
<comment type="function">
    <text evidence="6">Multifunctional protein that exhibits several independent functions at different levels of the cellular processes. 5'-3' exonuclease component of the nonsense-mediated mRNA decay (NMD) which is a highly conserved mRNA degradation pathway, an RNA surveillance system whose role is to identify and rid cells of mRNA with premature termination codons and thus prevents accumulation of potentially harmful truncated proteins.</text>
</comment>
<dbReference type="GO" id="GO:0004534">
    <property type="term" value="F:5'-3' RNA exonuclease activity"/>
    <property type="evidence" value="ECO:0007669"/>
    <property type="project" value="TreeGrafter"/>
</dbReference>
<dbReference type="STRING" id="94130.A0A2Z6Q956"/>
<dbReference type="InterPro" id="IPR041385">
    <property type="entry name" value="SH3_12"/>
</dbReference>
<feature type="region of interest" description="Disordered" evidence="7">
    <location>
        <begin position="102"/>
        <end position="127"/>
    </location>
</feature>
<dbReference type="GO" id="GO:0005737">
    <property type="term" value="C:cytoplasm"/>
    <property type="evidence" value="ECO:0007669"/>
    <property type="project" value="UniProtKB-SubCell"/>
</dbReference>
<organism evidence="13 14">
    <name type="scientific">Rhizophagus clarus</name>
    <dbReference type="NCBI Taxonomy" id="94130"/>
    <lineage>
        <taxon>Eukaryota</taxon>
        <taxon>Fungi</taxon>
        <taxon>Fungi incertae sedis</taxon>
        <taxon>Mucoromycota</taxon>
        <taxon>Glomeromycotina</taxon>
        <taxon>Glomeromycetes</taxon>
        <taxon>Glomerales</taxon>
        <taxon>Glomeraceae</taxon>
        <taxon>Rhizophagus</taxon>
    </lineage>
</organism>
<dbReference type="FunFam" id="3.40.50.12390:FF:000002">
    <property type="entry name" value="5'-3' exoribonuclease 1"/>
    <property type="match status" value="1"/>
</dbReference>
<dbReference type="GO" id="GO:0000184">
    <property type="term" value="P:nuclear-transcribed mRNA catabolic process, nonsense-mediated decay"/>
    <property type="evidence" value="ECO:0007669"/>
    <property type="project" value="UniProtKB-KW"/>
</dbReference>
<dbReference type="Pfam" id="PF03159">
    <property type="entry name" value="XRN_N"/>
    <property type="match status" value="1"/>
</dbReference>
<sequence>MGIPKFFRWMSERYPLCSQLITENRIPEFDNLYLDMNGIIHNCSHSNDTDVHNVSEDKIFLEIFNYIDHLFTKIKPKQLFFMAVDGVAPRAKMNQQRARRFRTAAEAAKKAESRGEESPQEAPFDSNCITPGTEFMAKLSRQLKYFINKKVSEDSNWRDIKIVLSGHEVPGEGEHKIMEYIRNTKAQEDYNPNVRHCLYGLDADLVMLGLLSHDPHFALLREEVTFGSSRKKKQGRVESQNFYLMHLSLLREYLDLEFSILKDTLPFEYNLERIIDDFILLALFIGNDFLPHLPNLHIAEGALGLMFQVYKKVLPDAGGYINDGGILEMKRLEMIFKELTIFERDVYEGEFVDLKWFKGKQKRNLEMMEEKKRVEKLVLTPKQREIYNKIKKLVKARTGSIHFPADYPARDRVFIKNLAKALKIHQSVLEDGENGENKHLYVECDFEEESSEGTSEMREEVYEKYETAEIIEEDDIETYEEKERKKDEGAFIEWKKKYYMEKMQIDYDDPESMDKIVSSYVEGLQWVLWYYYFGVASWGWFYPYHYSPKISDLYELERFDILFDKDDSPFTPFEQLMGVLPEGSKRFLPKAYQDLLSDPNSPIIDFYPREFTTDMNGKKQEWEAIVNIPFIDQRRLIAALKDRKDQLTEEEKERDTFGDIYVFTYDPDHKEPYPSSLPGFFPDIHYCLCHTEVYHVPTLEGPIVKGLCDGVQLGVKAMAGFPSLQTLQHTAKLLHHGVNVFNSESKNETMVISIVDQFKDMNTIDIVHEKVGKRIFIGWPFLQEGKVQAISDEQFRYELSHNGQITSIPHKSDVADQWRRKADKFEQVNSKRFGTIIGKVNVLAHVLVLKGLKQMQDGALVRDFVEEEQDCAIQTTVDSVECEDSRYEEKPAVPLAEAFPINTKIFYLGSSYYGCPGAVSSNTEENLAVRLIIDKNNVNETEFGSEIAKTFAARIRYSPSYSVAKRLNISGLTLSKLTASLHVICKSNSNEQKSTDQRINLGLNLKFEAKKQKVLGYTRKTKTKDKDGWEYSEKAIQILAEYKEKFPEFIQALENKHDKDEIYTAEDFYPKEEAVSKIHAIKDWLKTVEVRDFEKVPLEAEQLDKEAIQDIEEAANELLENKDTDQVEKEKLARHKLLKPSHASTLLQNQKFNLGDRVVFVKDSGNVPIASKGTIVGIEKNNIDVVFDCTFMGGSTLGDRCSNYRGMTVPANSLLNLTRPQLPDRRLNTGNGRSRHGTNFNNHQTRYQEALQNGQQTHYNSNAYPYYYNNGYSSRGRGWPAIVSNGSHQRSNRPRGVSGSNGYIQSQLHARPISQSQASSGATKYNVQNQTHHTYRNPRSSNMNGYLPSRGNGSRVHFGGNGVSRGRGRGDGKT</sequence>
<feature type="domain" description="5'-3' exoribonuclease 1 D1" evidence="11">
    <location>
        <begin position="706"/>
        <end position="890"/>
    </location>
</feature>
<reference evidence="13 14" key="1">
    <citation type="submission" date="2017-11" db="EMBL/GenBank/DDBJ databases">
        <title>The genome of Rhizophagus clarus HR1 reveals common genetic basis of auxotrophy among arbuscular mycorrhizal fungi.</title>
        <authorList>
            <person name="Kobayashi Y."/>
        </authorList>
    </citation>
    <scope>NUCLEOTIDE SEQUENCE [LARGE SCALE GENOMIC DNA]</scope>
    <source>
        <strain evidence="13 14">HR1</strain>
    </source>
</reference>
<name>A0A2Z6Q956_9GLOM</name>
<dbReference type="InterPro" id="IPR041412">
    <property type="entry name" value="Xrn1_helical"/>
</dbReference>
<feature type="domain" description="Xrn1 helical" evidence="9">
    <location>
        <begin position="269"/>
        <end position="660"/>
    </location>
</feature>
<feature type="domain" description="Xrn1 N-terminal" evidence="8">
    <location>
        <begin position="1"/>
        <end position="223"/>
    </location>
</feature>
<keyword evidence="6" id="KW-0963">Cytoplasm</keyword>
<dbReference type="Pfam" id="PF18332">
    <property type="entry name" value="XRN1_D1"/>
    <property type="match status" value="1"/>
</dbReference>
<gene>
    <name evidence="13" type="ORF">RclHR1_01160026</name>
</gene>
<dbReference type="FunFam" id="1.25.40.1050:FF:000002">
    <property type="entry name" value="5'-3' exoribonuclease"/>
    <property type="match status" value="1"/>
</dbReference>
<comment type="similarity">
    <text evidence="1">Belongs to the 5'-3' exonuclease family. XRN2/RAT1 subfamily.</text>
</comment>
<feature type="domain" description="5'-3' exoribonuclease 1 SH3-like" evidence="10">
    <location>
        <begin position="1150"/>
        <end position="1216"/>
    </location>
</feature>
<dbReference type="InterPro" id="IPR004859">
    <property type="entry name" value="Xrn1_N"/>
</dbReference>
<dbReference type="GO" id="GO:0016075">
    <property type="term" value="P:rRNA catabolic process"/>
    <property type="evidence" value="ECO:0007669"/>
    <property type="project" value="TreeGrafter"/>
</dbReference>
<dbReference type="InterPro" id="IPR027073">
    <property type="entry name" value="5_3_exoribonuclease"/>
</dbReference>
<dbReference type="EC" id="3.1.13.-" evidence="6"/>
<evidence type="ECO:0000259" key="12">
    <source>
        <dbReference type="Pfam" id="PF18334"/>
    </source>
</evidence>
<dbReference type="PIRSF" id="PIRSF006743">
    <property type="entry name" value="Exonuclease_Xnr1"/>
    <property type="match status" value="1"/>
</dbReference>
<dbReference type="GO" id="GO:0003723">
    <property type="term" value="F:RNA binding"/>
    <property type="evidence" value="ECO:0007669"/>
    <property type="project" value="UniProtKB-KW"/>
</dbReference>
<comment type="subcellular location">
    <subcellularLocation>
        <location evidence="6">Cytoplasm</location>
    </subcellularLocation>
</comment>
<dbReference type="InterPro" id="IPR041106">
    <property type="entry name" value="XRN1_D2_D3"/>
</dbReference>
<evidence type="ECO:0000256" key="1">
    <source>
        <dbReference type="ARBA" id="ARBA00006994"/>
    </source>
</evidence>
<evidence type="ECO:0000259" key="10">
    <source>
        <dbReference type="Pfam" id="PF18129"/>
    </source>
</evidence>
<evidence type="ECO:0000256" key="6">
    <source>
        <dbReference type="PIRNR" id="PIRNR006743"/>
    </source>
</evidence>
<evidence type="ECO:0000256" key="2">
    <source>
        <dbReference type="ARBA" id="ARBA00022664"/>
    </source>
</evidence>
<dbReference type="GO" id="GO:0006397">
    <property type="term" value="P:mRNA processing"/>
    <property type="evidence" value="ECO:0007669"/>
    <property type="project" value="UniProtKB-KW"/>
</dbReference>
<dbReference type="CDD" id="cd18673">
    <property type="entry name" value="PIN_XRN1-2-like"/>
    <property type="match status" value="1"/>
</dbReference>
<keyword evidence="6" id="KW-0866">Nonsense-mediated mRNA decay</keyword>
<keyword evidence="14" id="KW-1185">Reference proteome</keyword>
<evidence type="ECO:0000313" key="14">
    <source>
        <dbReference type="Proteomes" id="UP000247702"/>
    </source>
</evidence>
<dbReference type="PANTHER" id="PTHR12341:SF7">
    <property type="entry name" value="5'-3' EXORIBONUCLEASE 1"/>
    <property type="match status" value="1"/>
</dbReference>
<feature type="domain" description="Exoribonuclease Xrn1 D2/D3" evidence="12">
    <location>
        <begin position="894"/>
        <end position="1129"/>
    </location>
</feature>